<dbReference type="AlphaFoldDB" id="A0A397SMJ8"/>
<dbReference type="EMBL" id="QKYT01000318">
    <property type="protein sequence ID" value="RIA87248.1"/>
    <property type="molecule type" value="Genomic_DNA"/>
</dbReference>
<dbReference type="SUPFAM" id="SSF81901">
    <property type="entry name" value="HCP-like"/>
    <property type="match status" value="1"/>
</dbReference>
<proteinExistence type="inferred from homology"/>
<dbReference type="Gene3D" id="1.25.40.10">
    <property type="entry name" value="Tetratricopeptide repeat domain"/>
    <property type="match status" value="1"/>
</dbReference>
<dbReference type="Pfam" id="PF08238">
    <property type="entry name" value="Sel1"/>
    <property type="match status" value="2"/>
</dbReference>
<dbReference type="InterPro" id="IPR011990">
    <property type="entry name" value="TPR-like_helical_dom_sf"/>
</dbReference>
<dbReference type="STRING" id="658196.A0A397SMJ8"/>
<dbReference type="PANTHER" id="PTHR11102">
    <property type="entry name" value="SEL-1-LIKE PROTEIN"/>
    <property type="match status" value="1"/>
</dbReference>
<comment type="similarity">
    <text evidence="1">Belongs to the sel-1 family.</text>
</comment>
<gene>
    <name evidence="2" type="ORF">C1645_777710</name>
</gene>
<evidence type="ECO:0000256" key="1">
    <source>
        <dbReference type="ARBA" id="ARBA00038101"/>
    </source>
</evidence>
<name>A0A397SMJ8_9GLOM</name>
<dbReference type="InterPro" id="IPR006597">
    <property type="entry name" value="Sel1-like"/>
</dbReference>
<reference evidence="2 3" key="1">
    <citation type="submission" date="2018-06" db="EMBL/GenBank/DDBJ databases">
        <title>Comparative genomics reveals the genomic features of Rhizophagus irregularis, R. cerebriforme, R. diaphanum and Gigaspora rosea, and their symbiotic lifestyle signature.</title>
        <authorList>
            <person name="Morin E."/>
            <person name="San Clemente H."/>
            <person name="Chen E.C.H."/>
            <person name="De La Providencia I."/>
            <person name="Hainaut M."/>
            <person name="Kuo A."/>
            <person name="Kohler A."/>
            <person name="Murat C."/>
            <person name="Tang N."/>
            <person name="Roy S."/>
            <person name="Loubradou J."/>
            <person name="Henrissat B."/>
            <person name="Grigoriev I.V."/>
            <person name="Corradi N."/>
            <person name="Roux C."/>
            <person name="Martin F.M."/>
        </authorList>
    </citation>
    <scope>NUCLEOTIDE SEQUENCE [LARGE SCALE GENOMIC DNA]</scope>
    <source>
        <strain evidence="2 3">DAOM 227022</strain>
    </source>
</reference>
<dbReference type="SMART" id="SM00671">
    <property type="entry name" value="SEL1"/>
    <property type="match status" value="2"/>
</dbReference>
<dbReference type="Proteomes" id="UP000265703">
    <property type="component" value="Unassembled WGS sequence"/>
</dbReference>
<evidence type="ECO:0000313" key="3">
    <source>
        <dbReference type="Proteomes" id="UP000265703"/>
    </source>
</evidence>
<evidence type="ECO:0000313" key="2">
    <source>
        <dbReference type="EMBL" id="RIA87248.1"/>
    </source>
</evidence>
<keyword evidence="3" id="KW-1185">Reference proteome</keyword>
<sequence>MNNYNGTGTNRNYKRAFFYFQKTAENENRVQYNLGNCYMNGEGIETDKRRAFKLYQMSASQGYKDAQFQLGE</sequence>
<comment type="caution">
    <text evidence="2">The sequence shown here is derived from an EMBL/GenBank/DDBJ whole genome shotgun (WGS) entry which is preliminary data.</text>
</comment>
<dbReference type="OrthoDB" id="2384430at2759"/>
<feature type="non-terminal residue" evidence="2">
    <location>
        <position position="72"/>
    </location>
</feature>
<accession>A0A397SMJ8</accession>
<organism evidence="2 3">
    <name type="scientific">Glomus cerebriforme</name>
    <dbReference type="NCBI Taxonomy" id="658196"/>
    <lineage>
        <taxon>Eukaryota</taxon>
        <taxon>Fungi</taxon>
        <taxon>Fungi incertae sedis</taxon>
        <taxon>Mucoromycota</taxon>
        <taxon>Glomeromycotina</taxon>
        <taxon>Glomeromycetes</taxon>
        <taxon>Glomerales</taxon>
        <taxon>Glomeraceae</taxon>
        <taxon>Glomus</taxon>
    </lineage>
</organism>
<dbReference type="InterPro" id="IPR050767">
    <property type="entry name" value="Sel1_AlgK"/>
</dbReference>
<dbReference type="PANTHER" id="PTHR11102:SF160">
    <property type="entry name" value="ERAD-ASSOCIATED E3 UBIQUITIN-PROTEIN LIGASE COMPONENT HRD3"/>
    <property type="match status" value="1"/>
</dbReference>
<protein>
    <submittedName>
        <fullName evidence="2">Uncharacterized protein</fullName>
    </submittedName>
</protein>